<dbReference type="Gene3D" id="3.20.20.70">
    <property type="entry name" value="Aldolase class I"/>
    <property type="match status" value="1"/>
</dbReference>
<dbReference type="InterPro" id="IPR024188">
    <property type="entry name" value="GltB"/>
</dbReference>
<dbReference type="GO" id="GO:0015930">
    <property type="term" value="F:glutamate synthase activity"/>
    <property type="evidence" value="ECO:0007669"/>
    <property type="project" value="InterPro"/>
</dbReference>
<evidence type="ECO:0000313" key="6">
    <source>
        <dbReference type="Proteomes" id="UP000637695"/>
    </source>
</evidence>
<dbReference type="Pfam" id="PF01645">
    <property type="entry name" value="Glu_synthase"/>
    <property type="match status" value="1"/>
</dbReference>
<dbReference type="PANTHER" id="PTHR43819:SF1">
    <property type="entry name" value="ARCHAEAL-TYPE GLUTAMATE SYNTHASE [NADPH]"/>
    <property type="match status" value="1"/>
</dbReference>
<evidence type="ECO:0000259" key="4">
    <source>
        <dbReference type="Pfam" id="PF01645"/>
    </source>
</evidence>
<feature type="domain" description="Glutamate synthase" evidence="4">
    <location>
        <begin position="146"/>
        <end position="454"/>
    </location>
</feature>
<evidence type="ECO:0000313" key="5">
    <source>
        <dbReference type="EMBL" id="GGJ12858.1"/>
    </source>
</evidence>
<protein>
    <submittedName>
        <fullName evidence="5">FMN-binding glutamate synthase family protein</fullName>
    </submittedName>
</protein>
<keyword evidence="6" id="KW-1185">Reference proteome</keyword>
<dbReference type="EMBL" id="BMOY01000048">
    <property type="protein sequence ID" value="GGJ12858.1"/>
    <property type="molecule type" value="Genomic_DNA"/>
</dbReference>
<comment type="caution">
    <text evidence="5">The sequence shown here is derived from an EMBL/GenBank/DDBJ whole genome shotgun (WGS) entry which is preliminary data.</text>
</comment>
<reference evidence="5" key="2">
    <citation type="submission" date="2020-09" db="EMBL/GenBank/DDBJ databases">
        <authorList>
            <person name="Sun Q."/>
            <person name="Ohkuma M."/>
        </authorList>
    </citation>
    <scope>NUCLEOTIDE SEQUENCE</scope>
    <source>
        <strain evidence="5">JCM 18487</strain>
    </source>
</reference>
<evidence type="ECO:0000256" key="3">
    <source>
        <dbReference type="SAM" id="Phobius"/>
    </source>
</evidence>
<gene>
    <name evidence="5" type="ORF">GCM10010885_22690</name>
</gene>
<dbReference type="PANTHER" id="PTHR43819">
    <property type="entry name" value="ARCHAEAL-TYPE GLUTAMATE SYNTHASE [NADPH]"/>
    <property type="match status" value="1"/>
</dbReference>
<comment type="similarity">
    <text evidence="1 2">Belongs to the glutamate synthase family.</text>
</comment>
<evidence type="ECO:0000256" key="1">
    <source>
        <dbReference type="ARBA" id="ARBA00009716"/>
    </source>
</evidence>
<proteinExistence type="inferred from homology"/>
<dbReference type="SUPFAM" id="SSF51395">
    <property type="entry name" value="FMN-linked oxidoreductases"/>
    <property type="match status" value="1"/>
</dbReference>
<dbReference type="GO" id="GO:0006537">
    <property type="term" value="P:glutamate biosynthetic process"/>
    <property type="evidence" value="ECO:0007669"/>
    <property type="project" value="InterPro"/>
</dbReference>
<evidence type="ECO:0000256" key="2">
    <source>
        <dbReference type="PIRNR" id="PIRNR006429"/>
    </source>
</evidence>
<dbReference type="CDD" id="cd02808">
    <property type="entry name" value="GltS_FMN"/>
    <property type="match status" value="1"/>
</dbReference>
<keyword evidence="3" id="KW-0472">Membrane</keyword>
<dbReference type="AlphaFoldDB" id="A0A917NPF0"/>
<dbReference type="InterPro" id="IPR002932">
    <property type="entry name" value="Glu_synthdom"/>
</dbReference>
<dbReference type="InterPro" id="IPR013785">
    <property type="entry name" value="Aldolase_TIM"/>
</dbReference>
<sequence>MIPQSGPSASLAAPGTPGIWVWIAWMAAVCIASWLALASLALLAAPFWIRYVIRRITHRAVWLWFTESYSKNLMESITALRKFGLEWTVENELRAQDGRPLFKPIGTARPFPHFDGLLFSPAQLQRRPLDHISAVSLETVVGRRATRPMVLSMPVMVTAMGYGVALSKPFARAIARGSAMVQTACNTGQGPVLPEFRDLAHRLVIQYHGGAWRSPAEMLSQADMIEIRLGQGANAGCGTVVPMSGLPPEVRHDFGLPHPEDVGYIPAGLPEVQRRHDLKRLVRQLRQIARGAPIAVKLAASHHLEQDLRMAADAGADVIVIDGAQGGTHSSPAILVDDFGLPTLAALCRAVKWLRAARLDGEIDLVVSGGIRTPGDALKAIALGADAVYIGTAALFATMHTQITKVIPFEPPTQLAWADGAFTAKFDEEEGAQSLAKFLTAWAEEMRLGLRALGKTSLHDVDAADLVAWQPEVARITGLPLI</sequence>
<accession>A0A917NPF0</accession>
<feature type="transmembrane region" description="Helical" evidence="3">
    <location>
        <begin position="20"/>
        <end position="49"/>
    </location>
</feature>
<keyword evidence="3" id="KW-1133">Transmembrane helix</keyword>
<organism evidence="5 6">
    <name type="scientific">Alicyclobacillus cellulosilyticus</name>
    <dbReference type="NCBI Taxonomy" id="1003997"/>
    <lineage>
        <taxon>Bacteria</taxon>
        <taxon>Bacillati</taxon>
        <taxon>Bacillota</taxon>
        <taxon>Bacilli</taxon>
        <taxon>Bacillales</taxon>
        <taxon>Alicyclobacillaceae</taxon>
        <taxon>Alicyclobacillus</taxon>
    </lineage>
</organism>
<reference evidence="5" key="1">
    <citation type="journal article" date="2014" name="Int. J. Syst. Evol. Microbiol.">
        <title>Complete genome sequence of Corynebacterium casei LMG S-19264T (=DSM 44701T), isolated from a smear-ripened cheese.</title>
        <authorList>
            <consortium name="US DOE Joint Genome Institute (JGI-PGF)"/>
            <person name="Walter F."/>
            <person name="Albersmeier A."/>
            <person name="Kalinowski J."/>
            <person name="Ruckert C."/>
        </authorList>
    </citation>
    <scope>NUCLEOTIDE SEQUENCE</scope>
    <source>
        <strain evidence="5">JCM 18487</strain>
    </source>
</reference>
<name>A0A917NPF0_9BACL</name>
<keyword evidence="3" id="KW-0812">Transmembrane</keyword>
<dbReference type="Proteomes" id="UP000637695">
    <property type="component" value="Unassembled WGS sequence"/>
</dbReference>
<dbReference type="PIRSF" id="PIRSF006429">
    <property type="entry name" value="GOGAT_lg_2"/>
    <property type="match status" value="1"/>
</dbReference>